<dbReference type="STRING" id="325452.A0A3R7GWU6"/>
<gene>
    <name evidence="6" type="ORF">BBO99_00004959</name>
</gene>
<evidence type="ECO:0000313" key="7">
    <source>
        <dbReference type="Proteomes" id="UP000285624"/>
    </source>
</evidence>
<proteinExistence type="inferred from homology"/>
<reference evidence="6 7" key="1">
    <citation type="journal article" date="2019" name="Mol. Plant Pathol.">
        <title>Genome sequencing of oomycete isolates from Chile supports the New Zealand origin of Phytophthora kernoviae and makes available the first Nothophytophthora sp. genome.</title>
        <authorList>
            <person name="Studholme D.J."/>
            <person name="Panda P."/>
            <person name="Sanfuentes Von Stowasser E."/>
            <person name="Gonzalez M."/>
            <person name="Hill R."/>
            <person name="Sambles C."/>
            <person name="Grant M."/>
            <person name="Williams N.M."/>
            <person name="McDougal R.L."/>
        </authorList>
    </citation>
    <scope>NUCLEOTIDE SEQUENCE [LARGE SCALE GENOMIC DNA]</scope>
    <source>
        <strain evidence="6">Chile4</strain>
    </source>
</reference>
<dbReference type="EC" id="3.2.1.89" evidence="3"/>
<sequence>MHIQEALLFVVGIMETQQGANWLTTEGKNTTIESIFGGGGMDSVRLRIWTDGDYDLDYTLALAQRFSKAGYKIYLDMHFSDTWADPSDQTIPSSWDDTSVDTLAADLQAVNWDDWPETHATALSSVNMFAAGNTTRQ</sequence>
<dbReference type="Proteomes" id="UP000285624">
    <property type="component" value="Unassembled WGS sequence"/>
</dbReference>
<keyword evidence="5" id="KW-0326">Glycosidase</keyword>
<accession>A0A3R7GWU6</accession>
<dbReference type="EMBL" id="MBDN02000130">
    <property type="protein sequence ID" value="RLN79868.1"/>
    <property type="molecule type" value="Genomic_DNA"/>
</dbReference>
<dbReference type="Pfam" id="PF07745">
    <property type="entry name" value="Glyco_hydro_53"/>
    <property type="match status" value="1"/>
</dbReference>
<comment type="caution">
    <text evidence="6">The sequence shown here is derived from an EMBL/GenBank/DDBJ whole genome shotgun (WGS) entry which is preliminary data.</text>
</comment>
<name>A0A3R7GWU6_9STRA</name>
<dbReference type="InterPro" id="IPR011683">
    <property type="entry name" value="Glyco_hydro_53"/>
</dbReference>
<evidence type="ECO:0000256" key="1">
    <source>
        <dbReference type="ARBA" id="ARBA00001695"/>
    </source>
</evidence>
<organism evidence="6 7">
    <name type="scientific">Phytophthora kernoviae</name>
    <dbReference type="NCBI Taxonomy" id="325452"/>
    <lineage>
        <taxon>Eukaryota</taxon>
        <taxon>Sar</taxon>
        <taxon>Stramenopiles</taxon>
        <taxon>Oomycota</taxon>
        <taxon>Peronosporomycetes</taxon>
        <taxon>Peronosporales</taxon>
        <taxon>Peronosporaceae</taxon>
        <taxon>Phytophthora</taxon>
    </lineage>
</organism>
<comment type="similarity">
    <text evidence="2">Belongs to the glycosyl hydrolase 53 family.</text>
</comment>
<evidence type="ECO:0000256" key="4">
    <source>
        <dbReference type="ARBA" id="ARBA00022801"/>
    </source>
</evidence>
<dbReference type="GO" id="GO:0045490">
    <property type="term" value="P:pectin catabolic process"/>
    <property type="evidence" value="ECO:0007669"/>
    <property type="project" value="TreeGrafter"/>
</dbReference>
<dbReference type="Gene3D" id="3.20.20.80">
    <property type="entry name" value="Glycosidases"/>
    <property type="match status" value="1"/>
</dbReference>
<evidence type="ECO:0000256" key="5">
    <source>
        <dbReference type="ARBA" id="ARBA00023295"/>
    </source>
</evidence>
<dbReference type="PANTHER" id="PTHR34983">
    <property type="entry name" value="ARABINOGALACTAN ENDO-BETA-1,4-GALACTANASE A"/>
    <property type="match status" value="1"/>
</dbReference>
<evidence type="ECO:0000256" key="3">
    <source>
        <dbReference type="ARBA" id="ARBA00012556"/>
    </source>
</evidence>
<dbReference type="InterPro" id="IPR017853">
    <property type="entry name" value="GH"/>
</dbReference>
<comment type="catalytic activity">
    <reaction evidence="1">
        <text>The enzyme specifically hydrolyzes (1-&gt;4)-beta-D-galactosidic linkages in type I arabinogalactans.</text>
        <dbReference type="EC" id="3.2.1.89"/>
    </reaction>
</comment>
<dbReference type="PANTHER" id="PTHR34983:SF1">
    <property type="entry name" value="ARABINOGALACTAN ENDO-BETA-1,4-GALACTANASE A"/>
    <property type="match status" value="1"/>
</dbReference>
<dbReference type="SUPFAM" id="SSF51445">
    <property type="entry name" value="(Trans)glycosidases"/>
    <property type="match status" value="1"/>
</dbReference>
<evidence type="ECO:0000313" key="6">
    <source>
        <dbReference type="EMBL" id="RLN79868.1"/>
    </source>
</evidence>
<dbReference type="GO" id="GO:0031218">
    <property type="term" value="F:arabinogalactan endo-1,4-beta-galactosidase activity"/>
    <property type="evidence" value="ECO:0007669"/>
    <property type="project" value="UniProtKB-EC"/>
</dbReference>
<dbReference type="AlphaFoldDB" id="A0A3R7GWU6"/>
<dbReference type="GO" id="GO:0015926">
    <property type="term" value="F:glucosidase activity"/>
    <property type="evidence" value="ECO:0007669"/>
    <property type="project" value="InterPro"/>
</dbReference>
<protein>
    <recommendedName>
        <fullName evidence="3">arabinogalactan endo-beta-1,4-galactanase</fullName>
        <ecNumber evidence="3">3.2.1.89</ecNumber>
    </recommendedName>
</protein>
<keyword evidence="7" id="KW-1185">Reference proteome</keyword>
<keyword evidence="4" id="KW-0378">Hydrolase</keyword>
<evidence type="ECO:0000256" key="2">
    <source>
        <dbReference type="ARBA" id="ARBA00010687"/>
    </source>
</evidence>